<sequence>MLTGAGETHVRRRRDLQNLLSLFQSFLSFWSWFFSPLSSSLSQNPKLSFPLVFFSEGLLCDGRVNVYSTSPAPNHNSDADPPLNPTREESHFSIIALSKFLEQFFIDTSFGSRSAVLAVTPLVPSHRISLMARDSLGPSVVPFPVRTSTTHDELHCWQVFFPGASPSTITSDLYDGGALPSLLSTVTTLGFGGMGLNFLDGPVATIHAFGGLGLSQFGGPKTLNLIWPISRFALLRVLSTLSLNHCFTITDGRGLHSIVGTLVLEDPCNHNTRNLLHRVDWLPTDVSLVLKLSGLVLISNHRLCDAAHAFVFICDHIMSLNLPTIMLTHPVPCRLLDDASQPSWNCWLKLLRPALSTLFSSPMNPVYLCHLIRRLSVLWTCNLCCRLHYVYSSKEIPSLKPYSSKEISSLKLEPGEKSHTAASSLEHFNKSFYASIARAYYDHKLIRDFSKLVFKLESLQVPIDLPSLATFSKLCILEDSWNLYLYLSCNALILLCINPPLLRS</sequence>
<proteinExistence type="predicted"/>
<dbReference type="EMBL" id="LUHQ01000004">
    <property type="protein sequence ID" value="OAP00494.1"/>
    <property type="molecule type" value="Genomic_DNA"/>
</dbReference>
<protein>
    <submittedName>
        <fullName evidence="1">Uncharacterized protein</fullName>
    </submittedName>
</protein>
<comment type="caution">
    <text evidence="1">The sequence shown here is derived from an EMBL/GenBank/DDBJ whole genome shotgun (WGS) entry which is preliminary data.</text>
</comment>
<organism evidence="1 2">
    <name type="scientific">Arabidopsis thaliana</name>
    <name type="common">Mouse-ear cress</name>
    <dbReference type="NCBI Taxonomy" id="3702"/>
    <lineage>
        <taxon>Eukaryota</taxon>
        <taxon>Viridiplantae</taxon>
        <taxon>Streptophyta</taxon>
        <taxon>Embryophyta</taxon>
        <taxon>Tracheophyta</taxon>
        <taxon>Spermatophyta</taxon>
        <taxon>Magnoliopsida</taxon>
        <taxon>eudicotyledons</taxon>
        <taxon>Gunneridae</taxon>
        <taxon>Pentapetalae</taxon>
        <taxon>rosids</taxon>
        <taxon>malvids</taxon>
        <taxon>Brassicales</taxon>
        <taxon>Brassicaceae</taxon>
        <taxon>Camelineae</taxon>
        <taxon>Arabidopsis</taxon>
    </lineage>
</organism>
<accession>A0A178V3Y4</accession>
<evidence type="ECO:0000313" key="2">
    <source>
        <dbReference type="Proteomes" id="UP000078284"/>
    </source>
</evidence>
<name>A0A178V3Y4_ARATH</name>
<dbReference type="ExpressionAtlas" id="A0A178V3Y4">
    <property type="expression patterns" value="baseline and differential"/>
</dbReference>
<dbReference type="AlphaFoldDB" id="A0A178V3Y4"/>
<gene>
    <name evidence="1" type="ordered locus">AXX17_At4g11470</name>
</gene>
<reference evidence="2" key="1">
    <citation type="journal article" date="2016" name="Proc. Natl. Acad. Sci. U.S.A.">
        <title>Chromosome-level assembly of Arabidopsis thaliana Ler reveals the extent of translocation and inversion polymorphisms.</title>
        <authorList>
            <person name="Zapata L."/>
            <person name="Ding J."/>
            <person name="Willing E.M."/>
            <person name="Hartwig B."/>
            <person name="Bezdan D."/>
            <person name="Jiao W.B."/>
            <person name="Patel V."/>
            <person name="Velikkakam James G."/>
            <person name="Koornneef M."/>
            <person name="Ossowski S."/>
            <person name="Schneeberger K."/>
        </authorList>
    </citation>
    <scope>NUCLEOTIDE SEQUENCE [LARGE SCALE GENOMIC DNA]</scope>
    <source>
        <strain evidence="2">cv. Landsberg erecta</strain>
    </source>
</reference>
<evidence type="ECO:0000313" key="1">
    <source>
        <dbReference type="EMBL" id="OAP00494.1"/>
    </source>
</evidence>
<dbReference type="Proteomes" id="UP000078284">
    <property type="component" value="Chromosome 4"/>
</dbReference>